<reference evidence="3" key="1">
    <citation type="submission" date="2016-10" db="EMBL/GenBank/DDBJ databases">
        <authorList>
            <person name="Varghese N."/>
            <person name="Submissions S."/>
        </authorList>
    </citation>
    <scope>NUCLEOTIDE SEQUENCE [LARGE SCALE GENOMIC DNA]</scope>
    <source>
        <strain evidence="3">SP</strain>
    </source>
</reference>
<dbReference type="EMBL" id="FNPI01000005">
    <property type="protein sequence ID" value="SDY98903.1"/>
    <property type="molecule type" value="Genomic_DNA"/>
</dbReference>
<dbReference type="OrthoDB" id="2845927at2"/>
<protein>
    <submittedName>
        <fullName evidence="2">Uncharacterized protein</fullName>
    </submittedName>
</protein>
<keyword evidence="1" id="KW-0472">Membrane</keyword>
<accession>A0A1H3PD68</accession>
<evidence type="ECO:0000313" key="2">
    <source>
        <dbReference type="EMBL" id="SDY98903.1"/>
    </source>
</evidence>
<sequence length="459" mass="52612">MLGKKIWLSLGIIAVMIGAGYFVFSVISSPEAKLANAVGNLLDEEKVQIESEYQINIQLDPSTEGVYLTEEEELAINIVKDLFQSIKGNSSIIVDFDEQVIELDGSYGIDGDILGEEISLQLPFRFYLDEKTDEVAIDLDPYVEFIPDVLDVLTYNILPNIPDVKAAEEELAYLLDGEDLGDWLSKEVSGVMKPILKDTLQDAKYTDTLESEGSIFNEKREEYEVYLAEFMLEKMLDYFKEQSDADVISEEDDWIYLNLDWKLVLKSLIHALNEVDANEDAKQAFEEGENYTVKAAIEDIEEALEELGEATFNVNAGFKIVKGKITESDVEMTVSVEEDGTTVDMNIKISSAYTYDDEVEYSFYGKDRKVLTEEDLEYMFYDLEWEMEYRFSELFAELEAAFYEDYELSEEELELFELVEAKQVSHEDFGWTAEEMYYWVVDLELAGWVKPGTSDLYLD</sequence>
<proteinExistence type="predicted"/>
<keyword evidence="1" id="KW-0812">Transmembrane</keyword>
<dbReference type="AlphaFoldDB" id="A0A1H3PD68"/>
<dbReference type="Proteomes" id="UP000198935">
    <property type="component" value="Unassembled WGS sequence"/>
</dbReference>
<organism evidence="2 3">
    <name type="scientific">Evansella caseinilytica</name>
    <dbReference type="NCBI Taxonomy" id="1503961"/>
    <lineage>
        <taxon>Bacteria</taxon>
        <taxon>Bacillati</taxon>
        <taxon>Bacillota</taxon>
        <taxon>Bacilli</taxon>
        <taxon>Bacillales</taxon>
        <taxon>Bacillaceae</taxon>
        <taxon>Evansella</taxon>
    </lineage>
</organism>
<evidence type="ECO:0000256" key="1">
    <source>
        <dbReference type="SAM" id="Phobius"/>
    </source>
</evidence>
<keyword evidence="3" id="KW-1185">Reference proteome</keyword>
<gene>
    <name evidence="2" type="ORF">SAMN05421736_1051</name>
</gene>
<feature type="transmembrane region" description="Helical" evidence="1">
    <location>
        <begin position="7"/>
        <end position="27"/>
    </location>
</feature>
<evidence type="ECO:0000313" key="3">
    <source>
        <dbReference type="Proteomes" id="UP000198935"/>
    </source>
</evidence>
<name>A0A1H3PD68_9BACI</name>
<keyword evidence="1" id="KW-1133">Transmembrane helix</keyword>